<name>A0AAW2NA56_SESRA</name>
<keyword evidence="1" id="KW-0732">Signal</keyword>
<organism evidence="2">
    <name type="scientific">Sesamum radiatum</name>
    <name type="common">Black benniseed</name>
    <dbReference type="NCBI Taxonomy" id="300843"/>
    <lineage>
        <taxon>Eukaryota</taxon>
        <taxon>Viridiplantae</taxon>
        <taxon>Streptophyta</taxon>
        <taxon>Embryophyta</taxon>
        <taxon>Tracheophyta</taxon>
        <taxon>Spermatophyta</taxon>
        <taxon>Magnoliopsida</taxon>
        <taxon>eudicotyledons</taxon>
        <taxon>Gunneridae</taxon>
        <taxon>Pentapetalae</taxon>
        <taxon>asterids</taxon>
        <taxon>lamiids</taxon>
        <taxon>Lamiales</taxon>
        <taxon>Pedaliaceae</taxon>
        <taxon>Sesamum</taxon>
    </lineage>
</organism>
<sequence>MPAMSWGFHKGKFHMGIRRSSESASCLCFLLLLLLLLLLEMNPCSADGNTKFPRGKKGFHSTLNAVKIHENGSKGMGTGKELSGDEVFGAEKRRVYTGPNPLHNR</sequence>
<reference evidence="2" key="1">
    <citation type="submission" date="2020-06" db="EMBL/GenBank/DDBJ databases">
        <authorList>
            <person name="Li T."/>
            <person name="Hu X."/>
            <person name="Zhang T."/>
            <person name="Song X."/>
            <person name="Zhang H."/>
            <person name="Dai N."/>
            <person name="Sheng W."/>
            <person name="Hou X."/>
            <person name="Wei L."/>
        </authorList>
    </citation>
    <scope>NUCLEOTIDE SEQUENCE</scope>
    <source>
        <strain evidence="2">G02</strain>
        <tissue evidence="2">Leaf</tissue>
    </source>
</reference>
<dbReference type="EMBL" id="JACGWJ010000020">
    <property type="protein sequence ID" value="KAL0339792.1"/>
    <property type="molecule type" value="Genomic_DNA"/>
</dbReference>
<proteinExistence type="predicted"/>
<dbReference type="InterPro" id="IPR033249">
    <property type="entry name" value="CLE_plant"/>
</dbReference>
<comment type="caution">
    <text evidence="2">The sequence shown here is derived from an EMBL/GenBank/DDBJ whole genome shotgun (WGS) entry which is preliminary data.</text>
</comment>
<feature type="chain" id="PRO_5043598616" evidence="1">
    <location>
        <begin position="47"/>
        <end position="105"/>
    </location>
</feature>
<reference evidence="2" key="2">
    <citation type="journal article" date="2024" name="Plant">
        <title>Genomic evolution and insights into agronomic trait innovations of Sesamum species.</title>
        <authorList>
            <person name="Miao H."/>
            <person name="Wang L."/>
            <person name="Qu L."/>
            <person name="Liu H."/>
            <person name="Sun Y."/>
            <person name="Le M."/>
            <person name="Wang Q."/>
            <person name="Wei S."/>
            <person name="Zheng Y."/>
            <person name="Lin W."/>
            <person name="Duan Y."/>
            <person name="Cao H."/>
            <person name="Xiong S."/>
            <person name="Wang X."/>
            <person name="Wei L."/>
            <person name="Li C."/>
            <person name="Ma Q."/>
            <person name="Ju M."/>
            <person name="Zhao R."/>
            <person name="Li G."/>
            <person name="Mu C."/>
            <person name="Tian Q."/>
            <person name="Mei H."/>
            <person name="Zhang T."/>
            <person name="Gao T."/>
            <person name="Zhang H."/>
        </authorList>
    </citation>
    <scope>NUCLEOTIDE SEQUENCE</scope>
    <source>
        <strain evidence="2">G02</strain>
    </source>
</reference>
<protein>
    <submittedName>
        <fullName evidence="2">Uncharacterized protein</fullName>
    </submittedName>
</protein>
<evidence type="ECO:0000256" key="1">
    <source>
        <dbReference type="SAM" id="SignalP"/>
    </source>
</evidence>
<feature type="signal peptide" evidence="1">
    <location>
        <begin position="1"/>
        <end position="46"/>
    </location>
</feature>
<accession>A0AAW2NA56</accession>
<dbReference type="GO" id="GO:0048731">
    <property type="term" value="P:system development"/>
    <property type="evidence" value="ECO:0007669"/>
    <property type="project" value="InterPro"/>
</dbReference>
<dbReference type="AlphaFoldDB" id="A0AAW2NA56"/>
<evidence type="ECO:0000313" key="2">
    <source>
        <dbReference type="EMBL" id="KAL0339792.1"/>
    </source>
</evidence>
<gene>
    <name evidence="2" type="ORF">Sradi_4496000</name>
</gene>
<dbReference type="PANTHER" id="PTHR34545">
    <property type="entry name" value="CLAVATA3/ESR (CLE)-RELATED PROTEIN 22"/>
    <property type="match status" value="1"/>
</dbReference>
<dbReference type="PANTHER" id="PTHR34545:SF8">
    <property type="entry name" value="CLAVATA3_ESR (CLE)-RELATED PROTEIN 21"/>
    <property type="match status" value="1"/>
</dbReference>